<evidence type="ECO:0000256" key="2">
    <source>
        <dbReference type="ARBA" id="ARBA00022771"/>
    </source>
</evidence>
<keyword evidence="1" id="KW-0479">Metal-binding</keyword>
<name>A0ABU6SAA8_9FABA</name>
<evidence type="ECO:0000256" key="1">
    <source>
        <dbReference type="ARBA" id="ARBA00022723"/>
    </source>
</evidence>
<dbReference type="PROSITE" id="PS51999">
    <property type="entry name" value="ZF_GRF"/>
    <property type="match status" value="1"/>
</dbReference>
<dbReference type="Pfam" id="PF06839">
    <property type="entry name" value="Zn_ribbon_GRF"/>
    <property type="match status" value="1"/>
</dbReference>
<evidence type="ECO:0000256" key="3">
    <source>
        <dbReference type="ARBA" id="ARBA00022833"/>
    </source>
</evidence>
<reference evidence="6 7" key="1">
    <citation type="journal article" date="2023" name="Plants (Basel)">
        <title>Bridging the Gap: Combining Genomics and Transcriptomics Approaches to Understand Stylosanthes scabra, an Orphan Legume from the Brazilian Caatinga.</title>
        <authorList>
            <person name="Ferreira-Neto J.R.C."/>
            <person name="da Silva M.D."/>
            <person name="Binneck E."/>
            <person name="de Melo N.F."/>
            <person name="da Silva R.H."/>
            <person name="de Melo A.L.T.M."/>
            <person name="Pandolfi V."/>
            <person name="Bustamante F.O."/>
            <person name="Brasileiro-Vidal A.C."/>
            <person name="Benko-Iseppon A.M."/>
        </authorList>
    </citation>
    <scope>NUCLEOTIDE SEQUENCE [LARGE SCALE GENOMIC DNA]</scope>
    <source>
        <tissue evidence="6">Leaves</tissue>
    </source>
</reference>
<dbReference type="InterPro" id="IPR010666">
    <property type="entry name" value="Znf_GRF"/>
</dbReference>
<feature type="domain" description="GRF-type" evidence="5">
    <location>
        <begin position="39"/>
        <end position="82"/>
    </location>
</feature>
<evidence type="ECO:0000259" key="5">
    <source>
        <dbReference type="PROSITE" id="PS51999"/>
    </source>
</evidence>
<keyword evidence="2 4" id="KW-0863">Zinc-finger</keyword>
<keyword evidence="7" id="KW-1185">Reference proteome</keyword>
<accession>A0ABU6SAA8</accession>
<evidence type="ECO:0000256" key="4">
    <source>
        <dbReference type="PROSITE-ProRule" id="PRU01343"/>
    </source>
</evidence>
<dbReference type="EMBL" id="JASCZI010060498">
    <property type="protein sequence ID" value="MED6132950.1"/>
    <property type="molecule type" value="Genomic_DNA"/>
</dbReference>
<proteinExistence type="predicted"/>
<evidence type="ECO:0000313" key="7">
    <source>
        <dbReference type="Proteomes" id="UP001341840"/>
    </source>
</evidence>
<comment type="caution">
    <text evidence="6">The sequence shown here is derived from an EMBL/GenBank/DDBJ whole genome shotgun (WGS) entry which is preliminary data.</text>
</comment>
<dbReference type="Proteomes" id="UP001341840">
    <property type="component" value="Unassembled WGS sequence"/>
</dbReference>
<organism evidence="6 7">
    <name type="scientific">Stylosanthes scabra</name>
    <dbReference type="NCBI Taxonomy" id="79078"/>
    <lineage>
        <taxon>Eukaryota</taxon>
        <taxon>Viridiplantae</taxon>
        <taxon>Streptophyta</taxon>
        <taxon>Embryophyta</taxon>
        <taxon>Tracheophyta</taxon>
        <taxon>Spermatophyta</taxon>
        <taxon>Magnoliopsida</taxon>
        <taxon>eudicotyledons</taxon>
        <taxon>Gunneridae</taxon>
        <taxon>Pentapetalae</taxon>
        <taxon>rosids</taxon>
        <taxon>fabids</taxon>
        <taxon>Fabales</taxon>
        <taxon>Fabaceae</taxon>
        <taxon>Papilionoideae</taxon>
        <taxon>50 kb inversion clade</taxon>
        <taxon>dalbergioids sensu lato</taxon>
        <taxon>Dalbergieae</taxon>
        <taxon>Pterocarpus clade</taxon>
        <taxon>Stylosanthes</taxon>
    </lineage>
</organism>
<protein>
    <recommendedName>
        <fullName evidence="5">GRF-type domain-containing protein</fullName>
    </recommendedName>
</protein>
<evidence type="ECO:0000313" key="6">
    <source>
        <dbReference type="EMBL" id="MED6132950.1"/>
    </source>
</evidence>
<gene>
    <name evidence="6" type="ORF">PIB30_023667</name>
</gene>
<sequence>MAGARGNWLIRWNTQSMRNGSYDEVFQHGNENKLFDRTCFYGLGLVVLKSKTRNNSGRLFYRCPRWKNKNGGYNYFKWMDETPNEPVGVEECSVDSNHLVDEFGCFKTRNTMKVALTLDVDL</sequence>
<keyword evidence="3" id="KW-0862">Zinc</keyword>